<evidence type="ECO:0000313" key="3">
    <source>
        <dbReference type="Proteomes" id="UP001595615"/>
    </source>
</evidence>
<dbReference type="Gene3D" id="3.10.450.50">
    <property type="match status" value="1"/>
</dbReference>
<dbReference type="PANTHER" id="PTHR41252:SF1">
    <property type="entry name" value="BLR2505 PROTEIN"/>
    <property type="match status" value="1"/>
</dbReference>
<dbReference type="InterPro" id="IPR032710">
    <property type="entry name" value="NTF2-like_dom_sf"/>
</dbReference>
<sequence>MSSETNKDIVRRIYEAMAKGDGTLFAASLHEDCVWRLPGQASWSRRFEGLDSVNRDLFRPLFARFATPYTAQLVSLIGEGDTVVAEVKGDVTTIDGARYANDYCFIFRFRDGKITEVVEYGDTALEDRVLGSYEDAVALLR</sequence>
<dbReference type="PANTHER" id="PTHR41252">
    <property type="entry name" value="BLR2505 PROTEIN"/>
    <property type="match status" value="1"/>
</dbReference>
<reference evidence="3" key="1">
    <citation type="journal article" date="2019" name="Int. J. Syst. Evol. Microbiol.">
        <title>The Global Catalogue of Microorganisms (GCM) 10K type strain sequencing project: providing services to taxonomists for standard genome sequencing and annotation.</title>
        <authorList>
            <consortium name="The Broad Institute Genomics Platform"/>
            <consortium name="The Broad Institute Genome Sequencing Center for Infectious Disease"/>
            <person name="Wu L."/>
            <person name="Ma J."/>
        </authorList>
    </citation>
    <scope>NUCLEOTIDE SEQUENCE [LARGE SCALE GENOMIC DNA]</scope>
    <source>
        <strain evidence="3">KCTC 42644</strain>
    </source>
</reference>
<protein>
    <submittedName>
        <fullName evidence="2">Nuclear transport factor 2 family protein</fullName>
    </submittedName>
</protein>
<dbReference type="SUPFAM" id="SSF54427">
    <property type="entry name" value="NTF2-like"/>
    <property type="match status" value="1"/>
</dbReference>
<evidence type="ECO:0000313" key="2">
    <source>
        <dbReference type="EMBL" id="MFC3711703.1"/>
    </source>
</evidence>
<organism evidence="2 3">
    <name type="scientific">Sphingoaurantiacus capsulatus</name>
    <dbReference type="NCBI Taxonomy" id="1771310"/>
    <lineage>
        <taxon>Bacteria</taxon>
        <taxon>Pseudomonadati</taxon>
        <taxon>Pseudomonadota</taxon>
        <taxon>Alphaproteobacteria</taxon>
        <taxon>Sphingomonadales</taxon>
        <taxon>Sphingosinicellaceae</taxon>
        <taxon>Sphingoaurantiacus</taxon>
    </lineage>
</organism>
<name>A0ABV7X909_9SPHN</name>
<accession>A0ABV7X909</accession>
<comment type="caution">
    <text evidence="2">The sequence shown here is derived from an EMBL/GenBank/DDBJ whole genome shotgun (WGS) entry which is preliminary data.</text>
</comment>
<evidence type="ECO:0000259" key="1">
    <source>
        <dbReference type="Pfam" id="PF12680"/>
    </source>
</evidence>
<dbReference type="InterPro" id="IPR037401">
    <property type="entry name" value="SnoaL-like"/>
</dbReference>
<dbReference type="EMBL" id="JBHRXV010000003">
    <property type="protein sequence ID" value="MFC3711703.1"/>
    <property type="molecule type" value="Genomic_DNA"/>
</dbReference>
<dbReference type="Proteomes" id="UP001595615">
    <property type="component" value="Unassembled WGS sequence"/>
</dbReference>
<dbReference type="Pfam" id="PF12680">
    <property type="entry name" value="SnoaL_2"/>
    <property type="match status" value="1"/>
</dbReference>
<gene>
    <name evidence="2" type="ORF">ACFOMD_03920</name>
</gene>
<dbReference type="RefSeq" id="WP_380857151.1">
    <property type="nucleotide sequence ID" value="NZ_JBHRXV010000003.1"/>
</dbReference>
<feature type="domain" description="SnoaL-like" evidence="1">
    <location>
        <begin position="10"/>
        <end position="117"/>
    </location>
</feature>
<proteinExistence type="predicted"/>
<keyword evidence="3" id="KW-1185">Reference proteome</keyword>